<evidence type="ECO:0000313" key="2">
    <source>
        <dbReference type="Proteomes" id="UP000250434"/>
    </source>
</evidence>
<evidence type="ECO:0000313" key="1">
    <source>
        <dbReference type="EMBL" id="AXB42211.1"/>
    </source>
</evidence>
<reference evidence="1 2" key="1">
    <citation type="submission" date="2016-04" db="EMBL/GenBank/DDBJ databases">
        <title>Complete genome sequence and analysis of deep-sea sediment isolate, Amycolatopsis sp. WP1.</title>
        <authorList>
            <person name="Wang H."/>
            <person name="Chen S."/>
            <person name="Wu Q."/>
        </authorList>
    </citation>
    <scope>NUCLEOTIDE SEQUENCE [LARGE SCALE GENOMIC DNA]</scope>
    <source>
        <strain evidence="1 2">WP1</strain>
    </source>
</reference>
<evidence type="ECO:0008006" key="3">
    <source>
        <dbReference type="Google" id="ProtNLM"/>
    </source>
</evidence>
<dbReference type="KEGG" id="aab:A4R43_06410"/>
<name>A0A344L2D7_9PSEU</name>
<gene>
    <name evidence="1" type="ORF">A4R43_06410</name>
</gene>
<dbReference type="InterPro" id="IPR006748">
    <property type="entry name" value="NH2Glyco/OHUrea_AB-resist_kin"/>
</dbReference>
<sequence length="300" mass="33017">MAAMTAVPAGLLASGAWRRAGPDGLHWVESLPRTFDRLRERWSLVPDGPAWHGHHAMVQPVRRDGEPLVLKVSWPDEDIDSEARTLSIWDGRDAVRLVASEPAEHALLLERADPGRSARSADVEGALPLLGGLLRRMAVPAPDGLRRVSAVAAGIRETLTERWDAAEHPFPRSLADRVEHLAGELSELADPYLVNRELAYRKVLAADRAPWLVISPRAVAGPLEFQVAPLLWTRLDEIGGRTAVLRQFRRLVVAAGLDRDLARSWTVVRSADHLLTGLAAGYTEEPVRCRLLLDTFSGAR</sequence>
<organism evidence="1 2">
    <name type="scientific">Amycolatopsis albispora</name>
    <dbReference type="NCBI Taxonomy" id="1804986"/>
    <lineage>
        <taxon>Bacteria</taxon>
        <taxon>Bacillati</taxon>
        <taxon>Actinomycetota</taxon>
        <taxon>Actinomycetes</taxon>
        <taxon>Pseudonocardiales</taxon>
        <taxon>Pseudonocardiaceae</taxon>
        <taxon>Amycolatopsis</taxon>
    </lineage>
</organism>
<dbReference type="GO" id="GO:0016773">
    <property type="term" value="F:phosphotransferase activity, alcohol group as acceptor"/>
    <property type="evidence" value="ECO:0007669"/>
    <property type="project" value="InterPro"/>
</dbReference>
<accession>A0A344L2D7</accession>
<dbReference type="GO" id="GO:0019748">
    <property type="term" value="P:secondary metabolic process"/>
    <property type="evidence" value="ECO:0007669"/>
    <property type="project" value="InterPro"/>
</dbReference>
<dbReference type="EMBL" id="CP015163">
    <property type="protein sequence ID" value="AXB42211.1"/>
    <property type="molecule type" value="Genomic_DNA"/>
</dbReference>
<dbReference type="AlphaFoldDB" id="A0A344L2D7"/>
<dbReference type="Pfam" id="PF04655">
    <property type="entry name" value="APH_6_hur"/>
    <property type="match status" value="1"/>
</dbReference>
<proteinExistence type="predicted"/>
<protein>
    <recommendedName>
        <fullName evidence="3">Kinase</fullName>
    </recommendedName>
</protein>
<keyword evidence="2" id="KW-1185">Reference proteome</keyword>
<dbReference type="Proteomes" id="UP000250434">
    <property type="component" value="Chromosome"/>
</dbReference>